<sequence length="664" mass="68980">MGVTATDITQIPMSSDLGATLARGADFAGSSGAAEVSLEHLLAALCDDPDAGAVLDASQINAERLKADVVARVLQGTEPSPERHDSLGVSKDVRRILEAAAAAARGSRRRDINGAIVLAAIVGDARSMAAQILEAHGLTFDNAIRALQAALAPPREAPAAPPPPVADDVLARARERVQSRATPSLREIMKDMPRPAPPAPPPPSPYPAAAVPSAPAPAPSPEELSVPLPEVVSAPEPQREQTQHTQEPARQEPTFSSTSAATGSQPQTEAAPSPALDAPAPAPSFPGPLDPQLPTGGEREAPGAHQHRHEPSFGGGAPAAQPERPQPGRAQPEPSWSHPAWQGQQAPAAPARPNDQSFQQPYQPGPASPQASPAPPPDIFADLPPRPQPSRIQPPPIPPGAPIHGGPVNPRMRGPMPSGPVPSAPMPSAPMGPAQGAPMAPGSAPPGSRSALGHDPAFRADSPMGPPVSQRPAPDGKVRRKEKRAKGQNVDTGQLAENIPRSMRVGKTSRAEIRIAKSSVKALTEGLEGGGQVWQHAVAVTKAMSVRVRAPEGGFFIESASPETQWIESNLGYASDDFASWRFLITPQSRGWSSLQIIVSARTIGADGVAAETALPDQTIEVKVRANIARTLTRFLGWTVAAVLGGALATFGESGMALMQKVLH</sequence>
<comment type="similarity">
    <text evidence="1">Belongs to the ClpA/ClpB family.</text>
</comment>
<evidence type="ECO:0000313" key="6">
    <source>
        <dbReference type="Proteomes" id="UP000199423"/>
    </source>
</evidence>
<gene>
    <name evidence="5" type="ORF">SAMN04488557_3613</name>
</gene>
<dbReference type="STRING" id="51670.SAMN04488557_3613"/>
<feature type="compositionally biased region" description="Polar residues" evidence="3">
    <location>
        <begin position="251"/>
        <end position="268"/>
    </location>
</feature>
<dbReference type="AlphaFoldDB" id="A0A1I7NU56"/>
<feature type="compositionally biased region" description="Pro residues" evidence="3">
    <location>
        <begin position="280"/>
        <end position="291"/>
    </location>
</feature>
<proteinExistence type="inferred from homology"/>
<keyword evidence="2" id="KW-0677">Repeat</keyword>
<feature type="compositionally biased region" description="Basic and acidic residues" evidence="3">
    <location>
        <begin position="237"/>
        <end position="250"/>
    </location>
</feature>
<dbReference type="OrthoDB" id="7930526at2"/>
<feature type="compositionally biased region" description="Low complexity" evidence="3">
    <location>
        <begin position="221"/>
        <end position="233"/>
    </location>
</feature>
<keyword evidence="6" id="KW-1185">Reference proteome</keyword>
<evidence type="ECO:0000259" key="4">
    <source>
        <dbReference type="PROSITE" id="PS51903"/>
    </source>
</evidence>
<dbReference type="SUPFAM" id="SSF81923">
    <property type="entry name" value="Double Clp-N motif"/>
    <property type="match status" value="1"/>
</dbReference>
<dbReference type="InterPro" id="IPR036628">
    <property type="entry name" value="Clp_N_dom_sf"/>
</dbReference>
<feature type="compositionally biased region" description="Low complexity" evidence="3">
    <location>
        <begin position="431"/>
        <end position="451"/>
    </location>
</feature>
<protein>
    <submittedName>
        <fullName evidence="5">Clp amino terminal domain-containing protein, pathogenicity island component</fullName>
    </submittedName>
</protein>
<dbReference type="Gene3D" id="1.10.1780.10">
    <property type="entry name" value="Clp, N-terminal domain"/>
    <property type="match status" value="1"/>
</dbReference>
<feature type="compositionally biased region" description="Pro residues" evidence="3">
    <location>
        <begin position="194"/>
        <end position="206"/>
    </location>
</feature>
<feature type="compositionally biased region" description="Pro residues" evidence="3">
    <location>
        <begin position="363"/>
        <end position="401"/>
    </location>
</feature>
<feature type="compositionally biased region" description="Pro residues" evidence="3">
    <location>
        <begin position="417"/>
        <end position="430"/>
    </location>
</feature>
<feature type="compositionally biased region" description="Low complexity" evidence="3">
    <location>
        <begin position="339"/>
        <end position="362"/>
    </location>
</feature>
<feature type="region of interest" description="Disordered" evidence="3">
    <location>
        <begin position="176"/>
        <end position="491"/>
    </location>
</feature>
<dbReference type="InterPro" id="IPR004176">
    <property type="entry name" value="Clp_R_N"/>
</dbReference>
<evidence type="ECO:0000313" key="5">
    <source>
        <dbReference type="EMBL" id="SFV38205.1"/>
    </source>
</evidence>
<reference evidence="6" key="1">
    <citation type="submission" date="2016-10" db="EMBL/GenBank/DDBJ databases">
        <authorList>
            <person name="Varghese N."/>
            <person name="Submissions S."/>
        </authorList>
    </citation>
    <scope>NUCLEOTIDE SEQUENCE [LARGE SCALE GENOMIC DNA]</scope>
    <source>
        <strain evidence="6">DSM 1565</strain>
    </source>
</reference>
<dbReference type="PROSITE" id="PS51903">
    <property type="entry name" value="CLP_R"/>
    <property type="match status" value="1"/>
</dbReference>
<organism evidence="5 6">
    <name type="scientific">Hyphomicrobium facile</name>
    <dbReference type="NCBI Taxonomy" id="51670"/>
    <lineage>
        <taxon>Bacteria</taxon>
        <taxon>Pseudomonadati</taxon>
        <taxon>Pseudomonadota</taxon>
        <taxon>Alphaproteobacteria</taxon>
        <taxon>Hyphomicrobiales</taxon>
        <taxon>Hyphomicrobiaceae</taxon>
        <taxon>Hyphomicrobium</taxon>
    </lineage>
</organism>
<dbReference type="Proteomes" id="UP000199423">
    <property type="component" value="Unassembled WGS sequence"/>
</dbReference>
<feature type="compositionally biased region" description="Low complexity" evidence="3">
    <location>
        <begin position="270"/>
        <end position="279"/>
    </location>
</feature>
<evidence type="ECO:0000256" key="1">
    <source>
        <dbReference type="ARBA" id="ARBA00008675"/>
    </source>
</evidence>
<dbReference type="EMBL" id="FPCH01000003">
    <property type="protein sequence ID" value="SFV38205.1"/>
    <property type="molecule type" value="Genomic_DNA"/>
</dbReference>
<name>A0A1I7NU56_9HYPH</name>
<evidence type="ECO:0000256" key="2">
    <source>
        <dbReference type="PROSITE-ProRule" id="PRU01251"/>
    </source>
</evidence>
<feature type="domain" description="Clp R" evidence="4">
    <location>
        <begin position="1"/>
        <end position="76"/>
    </location>
</feature>
<evidence type="ECO:0000256" key="3">
    <source>
        <dbReference type="SAM" id="MobiDB-lite"/>
    </source>
</evidence>
<accession>A0A1I7NU56</accession>
<dbReference type="Pfam" id="PF02861">
    <property type="entry name" value="Clp_N"/>
    <property type="match status" value="1"/>
</dbReference>